<evidence type="ECO:0008006" key="4">
    <source>
        <dbReference type="Google" id="ProtNLM"/>
    </source>
</evidence>
<dbReference type="Proteomes" id="UP000091969">
    <property type="component" value="Unassembled WGS sequence"/>
</dbReference>
<feature type="signal peptide" evidence="1">
    <location>
        <begin position="1"/>
        <end position="15"/>
    </location>
</feature>
<protein>
    <recommendedName>
        <fullName evidence="4">DUF4440 domain-containing protein</fullName>
    </recommendedName>
</protein>
<organism evidence="2 3">
    <name type="scientific">Tepidimonas fonticaldi</name>
    <dbReference type="NCBI Taxonomy" id="1101373"/>
    <lineage>
        <taxon>Bacteria</taxon>
        <taxon>Pseudomonadati</taxon>
        <taxon>Pseudomonadota</taxon>
        <taxon>Betaproteobacteria</taxon>
        <taxon>Burkholderiales</taxon>
        <taxon>Tepidimonas</taxon>
    </lineage>
</organism>
<reference evidence="2 3" key="1">
    <citation type="submission" date="2016-06" db="EMBL/GenBank/DDBJ databases">
        <title>Genome sequence of Tepidimonas fonticaldi PL17.</title>
        <authorList>
            <person name="Pinnaka A.K."/>
        </authorList>
    </citation>
    <scope>NUCLEOTIDE SEQUENCE [LARGE SCALE GENOMIC DNA]</scope>
    <source>
        <strain evidence="2 3">PL17</strain>
    </source>
</reference>
<accession>A0A1A6DZ18</accession>
<evidence type="ECO:0000313" key="3">
    <source>
        <dbReference type="Proteomes" id="UP000091969"/>
    </source>
</evidence>
<proteinExistence type="predicted"/>
<keyword evidence="3" id="KW-1185">Reference proteome</keyword>
<keyword evidence="1" id="KW-0732">Signal</keyword>
<dbReference type="EMBL" id="LZDH01000005">
    <property type="protein sequence ID" value="OBS31921.1"/>
    <property type="molecule type" value="Genomic_DNA"/>
</dbReference>
<dbReference type="SMR" id="A0A1A6DZ18"/>
<gene>
    <name evidence="2" type="ORF">A9O67_11425</name>
</gene>
<dbReference type="AlphaFoldDB" id="A0A1A6DZ18"/>
<feature type="chain" id="PRO_5012452805" description="DUF4440 domain-containing protein" evidence="1">
    <location>
        <begin position="16"/>
        <end position="140"/>
    </location>
</feature>
<comment type="caution">
    <text evidence="2">The sequence shown here is derived from an EMBL/GenBank/DDBJ whole genome shotgun (WGS) entry which is preliminary data.</text>
</comment>
<name>A0A1A6DZ18_9BURK</name>
<dbReference type="STRING" id="1101373.A9O67_11425"/>
<evidence type="ECO:0000313" key="2">
    <source>
        <dbReference type="EMBL" id="OBS31921.1"/>
    </source>
</evidence>
<sequence>MAWAACAAALLAACATPPRDPVAAAQATVQQRAQQRADAIVRQDAAAAYALASPAYRRLVTPDVYAVRRAAVPVQWLSARVHQVDCPLDGAEPPVRCTVRLEITSQPRLPLPGAARAPFSGFVQETWVRDGDQWWMLEEL</sequence>
<evidence type="ECO:0000256" key="1">
    <source>
        <dbReference type="SAM" id="SignalP"/>
    </source>
</evidence>